<feature type="compositionally biased region" description="Polar residues" evidence="4">
    <location>
        <begin position="154"/>
        <end position="164"/>
    </location>
</feature>
<feature type="region of interest" description="Disordered" evidence="4">
    <location>
        <begin position="78"/>
        <end position="106"/>
    </location>
</feature>
<evidence type="ECO:0000256" key="1">
    <source>
        <dbReference type="ARBA" id="ARBA00004123"/>
    </source>
</evidence>
<evidence type="ECO:0000256" key="4">
    <source>
        <dbReference type="SAM" id="MobiDB-lite"/>
    </source>
</evidence>
<keyword evidence="3" id="KW-0539">Nucleus</keyword>
<feature type="region of interest" description="Disordered" evidence="4">
    <location>
        <begin position="151"/>
        <end position="197"/>
    </location>
</feature>
<keyword evidence="6" id="KW-1185">Reference proteome</keyword>
<sequence>MHEMPGQLNNLKPRKRKCTSDEKVSRKASATRKRCLKSPKTHSAAESTLLVSGHSKAARSLERLSCISCECHLSTGRRRCSASPEHEGQEGKENELRMGPDLGSSRVNNIHDKQEAEEMDYEESGKHIFPDEDSNQILPVEQFFGNLDAVQDFPQRSSTTSANVQRERRRRHYYAREDSDEEEAELSSVQRDDTEGT</sequence>
<evidence type="ECO:0000256" key="3">
    <source>
        <dbReference type="ARBA" id="ARBA00023242"/>
    </source>
</evidence>
<dbReference type="EMBL" id="JAUPFM010000005">
    <property type="protein sequence ID" value="KAK2851129.1"/>
    <property type="molecule type" value="Genomic_DNA"/>
</dbReference>
<comment type="caution">
    <text evidence="5">The sequence shown here is derived from an EMBL/GenBank/DDBJ whole genome shotgun (WGS) entry which is preliminary data.</text>
</comment>
<dbReference type="GO" id="GO:0005634">
    <property type="term" value="C:nucleus"/>
    <property type="evidence" value="ECO:0007669"/>
    <property type="project" value="UniProtKB-SubCell"/>
</dbReference>
<accession>A0AA88N3H7</accession>
<reference evidence="5" key="1">
    <citation type="submission" date="2023-07" db="EMBL/GenBank/DDBJ databases">
        <title>Chromosome-level Genome Assembly of Striped Snakehead (Channa striata).</title>
        <authorList>
            <person name="Liu H."/>
        </authorList>
    </citation>
    <scope>NUCLEOTIDE SEQUENCE</scope>
    <source>
        <strain evidence="5">Gz</strain>
        <tissue evidence="5">Muscle</tissue>
    </source>
</reference>
<feature type="compositionally biased region" description="Basic residues" evidence="4">
    <location>
        <begin position="29"/>
        <end position="40"/>
    </location>
</feature>
<gene>
    <name evidence="5" type="ORF">Q5P01_007405</name>
</gene>
<protein>
    <submittedName>
        <fullName evidence="5">Uncharacterized protein</fullName>
    </submittedName>
</protein>
<proteinExistence type="inferred from homology"/>
<evidence type="ECO:0000313" key="6">
    <source>
        <dbReference type="Proteomes" id="UP001187415"/>
    </source>
</evidence>
<dbReference type="PANTHER" id="PTHR28491">
    <property type="entry name" value="UPF0688 PROTEIN C1ORF174"/>
    <property type="match status" value="1"/>
</dbReference>
<evidence type="ECO:0000313" key="5">
    <source>
        <dbReference type="EMBL" id="KAK2851129.1"/>
    </source>
</evidence>
<dbReference type="PANTHER" id="PTHR28491:SF1">
    <property type="entry name" value="UPF0688 PROTEIN C1ORF174"/>
    <property type="match status" value="1"/>
</dbReference>
<evidence type="ECO:0000256" key="2">
    <source>
        <dbReference type="ARBA" id="ARBA00006634"/>
    </source>
</evidence>
<organism evidence="5 6">
    <name type="scientific">Channa striata</name>
    <name type="common">Snakehead murrel</name>
    <name type="synonym">Ophicephalus striatus</name>
    <dbReference type="NCBI Taxonomy" id="64152"/>
    <lineage>
        <taxon>Eukaryota</taxon>
        <taxon>Metazoa</taxon>
        <taxon>Chordata</taxon>
        <taxon>Craniata</taxon>
        <taxon>Vertebrata</taxon>
        <taxon>Euteleostomi</taxon>
        <taxon>Actinopterygii</taxon>
        <taxon>Neopterygii</taxon>
        <taxon>Teleostei</taxon>
        <taxon>Neoteleostei</taxon>
        <taxon>Acanthomorphata</taxon>
        <taxon>Anabantaria</taxon>
        <taxon>Anabantiformes</taxon>
        <taxon>Channoidei</taxon>
        <taxon>Channidae</taxon>
        <taxon>Channa</taxon>
    </lineage>
</organism>
<comment type="similarity">
    <text evidence="2">Belongs to the UPF0688 family.</text>
</comment>
<feature type="region of interest" description="Disordered" evidence="4">
    <location>
        <begin position="1"/>
        <end position="47"/>
    </location>
</feature>
<name>A0AA88N3H7_CHASR</name>
<dbReference type="Pfam" id="PF15772">
    <property type="entry name" value="UPF0688"/>
    <property type="match status" value="1"/>
</dbReference>
<dbReference type="AlphaFoldDB" id="A0AA88N3H7"/>
<dbReference type="Proteomes" id="UP001187415">
    <property type="component" value="Unassembled WGS sequence"/>
</dbReference>
<feature type="compositionally biased region" description="Basic and acidic residues" evidence="4">
    <location>
        <begin position="84"/>
        <end position="98"/>
    </location>
</feature>
<comment type="subcellular location">
    <subcellularLocation>
        <location evidence="1">Nucleus</location>
    </subcellularLocation>
</comment>
<dbReference type="InterPro" id="IPR031530">
    <property type="entry name" value="UPF0688"/>
</dbReference>